<dbReference type="Gene3D" id="3.40.630.190">
    <property type="entry name" value="LCP protein"/>
    <property type="match status" value="1"/>
</dbReference>
<protein>
    <submittedName>
        <fullName evidence="4">LCP family protein required for cell wall assembly</fullName>
    </submittedName>
</protein>
<evidence type="ECO:0000313" key="4">
    <source>
        <dbReference type="EMBL" id="MBB4903960.1"/>
    </source>
</evidence>
<dbReference type="Proteomes" id="UP000520767">
    <property type="component" value="Unassembled WGS sequence"/>
</dbReference>
<organism evidence="4 5">
    <name type="scientific">Actinophytocola algeriensis</name>
    <dbReference type="NCBI Taxonomy" id="1768010"/>
    <lineage>
        <taxon>Bacteria</taxon>
        <taxon>Bacillati</taxon>
        <taxon>Actinomycetota</taxon>
        <taxon>Actinomycetes</taxon>
        <taxon>Pseudonocardiales</taxon>
        <taxon>Pseudonocardiaceae</taxon>
    </lineage>
</organism>
<gene>
    <name evidence="4" type="ORF">FHR82_000170</name>
</gene>
<dbReference type="InterPro" id="IPR050922">
    <property type="entry name" value="LytR/CpsA/Psr_CW_biosynth"/>
</dbReference>
<evidence type="ECO:0000259" key="3">
    <source>
        <dbReference type="Pfam" id="PF03816"/>
    </source>
</evidence>
<name>A0A7W7VBE8_9PSEU</name>
<keyword evidence="2" id="KW-0472">Membrane</keyword>
<accession>A0A7W7VBE8</accession>
<reference evidence="4 5" key="1">
    <citation type="submission" date="2020-08" db="EMBL/GenBank/DDBJ databases">
        <title>Genomic Encyclopedia of Type Strains, Phase III (KMG-III): the genomes of soil and plant-associated and newly described type strains.</title>
        <authorList>
            <person name="Whitman W."/>
        </authorList>
    </citation>
    <scope>NUCLEOTIDE SEQUENCE [LARGE SCALE GENOMIC DNA]</scope>
    <source>
        <strain evidence="4 5">CECT 8960</strain>
    </source>
</reference>
<evidence type="ECO:0000256" key="1">
    <source>
        <dbReference type="ARBA" id="ARBA00006068"/>
    </source>
</evidence>
<dbReference type="AlphaFoldDB" id="A0A7W7VBE8"/>
<dbReference type="Pfam" id="PF03816">
    <property type="entry name" value="LytR_cpsA_psr"/>
    <property type="match status" value="1"/>
</dbReference>
<keyword evidence="5" id="KW-1185">Reference proteome</keyword>
<feature type="domain" description="Cell envelope-related transcriptional attenuator" evidence="3">
    <location>
        <begin position="95"/>
        <end position="237"/>
    </location>
</feature>
<dbReference type="EMBL" id="JACHJQ010000001">
    <property type="protein sequence ID" value="MBB4903960.1"/>
    <property type="molecule type" value="Genomic_DNA"/>
</dbReference>
<comment type="caution">
    <text evidence="4">The sequence shown here is derived from an EMBL/GenBank/DDBJ whole genome shotgun (WGS) entry which is preliminary data.</text>
</comment>
<feature type="transmembrane region" description="Helical" evidence="2">
    <location>
        <begin position="39"/>
        <end position="60"/>
    </location>
</feature>
<comment type="similarity">
    <text evidence="1">Belongs to the LytR/CpsA/Psr (LCP) family.</text>
</comment>
<evidence type="ECO:0000313" key="5">
    <source>
        <dbReference type="Proteomes" id="UP000520767"/>
    </source>
</evidence>
<dbReference type="RefSeq" id="WP_184808274.1">
    <property type="nucleotide sequence ID" value="NZ_JACHJQ010000001.1"/>
</dbReference>
<keyword evidence="2" id="KW-1133">Transmembrane helix</keyword>
<sequence>MTEDRTEQLIRDVFADQAARAVDGREVLDTLRGKPRRRYGLVLATAAVVVVIAAVATFVIPEVFRRSAPPAADQPQQNTVQPTSVLVGGLDAEGRTDTLALAQVHEDGAVSLVSLPRDSWVHLPEGPPLRISQVRKFFDTDKLLDVVRDLTGVQPEHYAFVDMAAFADLADAVGGVRVCLNAPAEDPYAGVDLPAGEQVVTGDAALGFVRQRHGLPNGDFDRVKRAQVFLQGVVAKLGDADLTELVDAVAGRLQTDPGLDLLGLAGQLAAAPSLHVGTIPITDGAHEVPGAGSVVAVDPAQVTEYVGGIKGTPPVDGVPCVN</sequence>
<dbReference type="InterPro" id="IPR004474">
    <property type="entry name" value="LytR_CpsA_psr"/>
</dbReference>
<dbReference type="PANTHER" id="PTHR33392:SF6">
    <property type="entry name" value="POLYISOPRENYL-TEICHOIC ACID--PEPTIDOGLYCAN TEICHOIC ACID TRANSFERASE TAGU"/>
    <property type="match status" value="1"/>
</dbReference>
<keyword evidence="2" id="KW-0812">Transmembrane</keyword>
<proteinExistence type="inferred from homology"/>
<dbReference type="PANTHER" id="PTHR33392">
    <property type="entry name" value="POLYISOPRENYL-TEICHOIC ACID--PEPTIDOGLYCAN TEICHOIC ACID TRANSFERASE TAGU"/>
    <property type="match status" value="1"/>
</dbReference>
<dbReference type="NCBIfam" id="TIGR00350">
    <property type="entry name" value="lytR_cpsA_psr"/>
    <property type="match status" value="1"/>
</dbReference>
<evidence type="ECO:0000256" key="2">
    <source>
        <dbReference type="SAM" id="Phobius"/>
    </source>
</evidence>